<evidence type="ECO:0000256" key="12">
    <source>
        <dbReference type="ARBA" id="ARBA00034808"/>
    </source>
</evidence>
<evidence type="ECO:0000259" key="15">
    <source>
        <dbReference type="PROSITE" id="PS51198"/>
    </source>
</evidence>
<dbReference type="InterPro" id="IPR011604">
    <property type="entry name" value="PDDEXK-like_dom_sf"/>
</dbReference>
<sequence length="1128" mass="128756">MSKNFTTTQQNIINYDGKNMLVSASAGTGKTTVMIARIARLIADGADVSQLVVVTFTNLAAAEMKTRLADKLRSMGNDPRMVQQLEKLDTASISTIHSFCSDLLRNYFYVVDIDPSFSVLDTVTVNALRTAAMDDVFKEYFQSDDDIFRRVYKIFATGRKEENFKKILKKLYDFSRSIDDFDGWYAQKRQNFLTFDEANPVLQRIFEDIFGNATFLGNAFAEMQKQFDALAMEDFAKACGENARLLLDGWENLQQALWNISKIKLLSLPKRNAKKTFGMADKEFEEKLRSDFEYLKKQVDNISSKYRTLCAGKDLQTLCGETAEAVAYTDKLVEILQRFEQKFFNAKKQRGGVDFNDLEHLALKILRNNEALQSVRERYSMVFVDEYQDTNLVQEAIISQLAENARFFMVGDIKQSIYGFRGCEPSIFMNKYRRYKQSNTGQVKEMKDNFRSNNDILDFVNDVFSVIMTESFGKVDYSGNARFNGHQTAQLKTLPVQIDFVVKPPKMQQRVQGLYDITETRPKDYSQSQGELIANKIKRFVGMAYKTQDGAKYISYDDIVILVRGMKDKAMDIYDALVRNNIPVVASLKTTGYANKEVRDIVNLLRAVDNPFNDVYFVAACLAPFGGFSENQLAQIKIASRDLRIPFYTRMQMYLASGKNDEICNLADRFLQLLQQMRFVSYSATVDEVVLTLLEKTSYQLYVQGFPNGAMRLRKLYAFVDQLKESACSQSVDKFLSYLDATEEEGREEGMSNANAVRLMTMHASKGLEFPVVFLAGLESRFVFDANNLECNTDLGLSMKYYNFDTMKVFPTLGATACGMFNATRQREEEMRLLYVAMTRAKFVLNIVATLSQKDLDGMPKQAQNAGSHLDWLLTALKTKYGTQFLNCGFVNVAQEQLLQSQEEAQRQLLCEQYTDEQSVLQKLNYVYPFKDQTAMPLKIVSSALDRDYIDMSEGNEFVLEENNDRNFVGTAYHKVYQYVDYNADKEEIAQTVDSLVKEGKIDQQYARQLDVDLIYATLNNPDLRKLLSKGKVYHEMSFMLSAPYDTVAKDARFSDEVMLQGVIDLLVLSENHATVVDFKYTTHSNLVKKSYSAQLASYRLAVQKICKIAHVDCFVLSIADNKLISMD</sequence>
<comment type="catalytic activity">
    <reaction evidence="13">
        <text>ATP + H2O = ADP + phosphate + H(+)</text>
        <dbReference type="Rhea" id="RHEA:13065"/>
        <dbReference type="ChEBI" id="CHEBI:15377"/>
        <dbReference type="ChEBI" id="CHEBI:15378"/>
        <dbReference type="ChEBI" id="CHEBI:30616"/>
        <dbReference type="ChEBI" id="CHEBI:43474"/>
        <dbReference type="ChEBI" id="CHEBI:456216"/>
        <dbReference type="EC" id="5.6.2.4"/>
    </reaction>
</comment>
<evidence type="ECO:0000256" key="6">
    <source>
        <dbReference type="ARBA" id="ARBA00022839"/>
    </source>
</evidence>
<evidence type="ECO:0000256" key="11">
    <source>
        <dbReference type="ARBA" id="ARBA00034617"/>
    </source>
</evidence>
<dbReference type="SUPFAM" id="SSF52980">
    <property type="entry name" value="Restriction endonuclease-like"/>
    <property type="match status" value="1"/>
</dbReference>
<gene>
    <name evidence="17" type="ORF">IAC95_02025</name>
</gene>
<dbReference type="InterPro" id="IPR038726">
    <property type="entry name" value="PDDEXK_AddAB-type"/>
</dbReference>
<evidence type="ECO:0000256" key="5">
    <source>
        <dbReference type="ARBA" id="ARBA00022806"/>
    </source>
</evidence>
<reference evidence="17" key="1">
    <citation type="submission" date="2020-10" db="EMBL/GenBank/DDBJ databases">
        <authorList>
            <person name="Gilroy R."/>
        </authorList>
    </citation>
    <scope>NUCLEOTIDE SEQUENCE</scope>
    <source>
        <strain evidence="17">CHK121-14286</strain>
    </source>
</reference>
<dbReference type="GO" id="GO:0005829">
    <property type="term" value="C:cytosol"/>
    <property type="evidence" value="ECO:0007669"/>
    <property type="project" value="TreeGrafter"/>
</dbReference>
<dbReference type="EC" id="5.6.2.4" evidence="12"/>
<evidence type="ECO:0000313" key="18">
    <source>
        <dbReference type="Proteomes" id="UP000824200"/>
    </source>
</evidence>
<evidence type="ECO:0000256" key="3">
    <source>
        <dbReference type="ARBA" id="ARBA00022763"/>
    </source>
</evidence>
<comment type="catalytic activity">
    <reaction evidence="11">
        <text>Couples ATP hydrolysis with the unwinding of duplex DNA by translocating in the 3'-5' direction.</text>
        <dbReference type="EC" id="5.6.2.4"/>
    </reaction>
</comment>
<keyword evidence="9" id="KW-0234">DNA repair</keyword>
<evidence type="ECO:0000256" key="14">
    <source>
        <dbReference type="PROSITE-ProRule" id="PRU00560"/>
    </source>
</evidence>
<dbReference type="PROSITE" id="PS51217">
    <property type="entry name" value="UVRD_HELICASE_CTER"/>
    <property type="match status" value="1"/>
</dbReference>
<dbReference type="Pfam" id="PF12705">
    <property type="entry name" value="PDDEXK_1"/>
    <property type="match status" value="1"/>
</dbReference>
<keyword evidence="6" id="KW-0269">Exonuclease</keyword>
<evidence type="ECO:0000259" key="16">
    <source>
        <dbReference type="PROSITE" id="PS51217"/>
    </source>
</evidence>
<dbReference type="GO" id="GO:0000725">
    <property type="term" value="P:recombinational repair"/>
    <property type="evidence" value="ECO:0007669"/>
    <property type="project" value="TreeGrafter"/>
</dbReference>
<feature type="domain" description="UvrD-like helicase C-terminal" evidence="16">
    <location>
        <begin position="486"/>
        <end position="767"/>
    </location>
</feature>
<reference evidence="17" key="2">
    <citation type="journal article" date="2021" name="PeerJ">
        <title>Extensive microbial diversity within the chicken gut microbiome revealed by metagenomics and culture.</title>
        <authorList>
            <person name="Gilroy R."/>
            <person name="Ravi A."/>
            <person name="Getino M."/>
            <person name="Pursley I."/>
            <person name="Horton D.L."/>
            <person name="Alikhan N.F."/>
            <person name="Baker D."/>
            <person name="Gharbi K."/>
            <person name="Hall N."/>
            <person name="Watson M."/>
            <person name="Adriaenssens E.M."/>
            <person name="Foster-Nyarko E."/>
            <person name="Jarju S."/>
            <person name="Secka A."/>
            <person name="Antonio M."/>
            <person name="Oren A."/>
            <person name="Chaudhuri R.R."/>
            <person name="La Ragione R."/>
            <person name="Hildebrand F."/>
            <person name="Pallen M.J."/>
        </authorList>
    </citation>
    <scope>NUCLEOTIDE SEQUENCE</scope>
    <source>
        <strain evidence="17">CHK121-14286</strain>
    </source>
</reference>
<evidence type="ECO:0000256" key="7">
    <source>
        <dbReference type="ARBA" id="ARBA00022840"/>
    </source>
</evidence>
<evidence type="ECO:0000313" key="17">
    <source>
        <dbReference type="EMBL" id="HIR65652.1"/>
    </source>
</evidence>
<organism evidence="17 18">
    <name type="scientific">Candidatus Fimimonas gallinarum</name>
    <dbReference type="NCBI Taxonomy" id="2840821"/>
    <lineage>
        <taxon>Bacteria</taxon>
        <taxon>Pseudomonadati</taxon>
        <taxon>Myxococcota</taxon>
        <taxon>Myxococcia</taxon>
        <taxon>Myxococcales</taxon>
        <taxon>Cystobacterineae</taxon>
        <taxon>Myxococcaceae</taxon>
        <taxon>Myxococcaceae incertae sedis</taxon>
        <taxon>Candidatus Fimimonas</taxon>
    </lineage>
</organism>
<evidence type="ECO:0000256" key="8">
    <source>
        <dbReference type="ARBA" id="ARBA00023125"/>
    </source>
</evidence>
<comment type="caution">
    <text evidence="17">The sequence shown here is derived from an EMBL/GenBank/DDBJ whole genome shotgun (WGS) entry which is preliminary data.</text>
</comment>
<dbReference type="InterPro" id="IPR014016">
    <property type="entry name" value="UvrD-like_ATP-bd"/>
</dbReference>
<name>A0A9D1E360_9BACT</name>
<dbReference type="PANTHER" id="PTHR11070:SF48">
    <property type="entry name" value="ATP-DEPENDENT HELICASE_NUCLEASE SUBUNIT A"/>
    <property type="match status" value="1"/>
</dbReference>
<accession>A0A9D1E360</accession>
<keyword evidence="4 14" id="KW-0378">Hydrolase</keyword>
<protein>
    <recommendedName>
        <fullName evidence="12">DNA 3'-5' helicase</fullName>
        <ecNumber evidence="12">5.6.2.4</ecNumber>
    </recommendedName>
</protein>
<dbReference type="InterPro" id="IPR011335">
    <property type="entry name" value="Restrct_endonuc-II-like"/>
</dbReference>
<keyword evidence="8" id="KW-0238">DNA-binding</keyword>
<dbReference type="Pfam" id="PF00580">
    <property type="entry name" value="UvrD-helicase"/>
    <property type="match status" value="1"/>
</dbReference>
<dbReference type="GO" id="GO:0033202">
    <property type="term" value="C:DNA helicase complex"/>
    <property type="evidence" value="ECO:0007669"/>
    <property type="project" value="TreeGrafter"/>
</dbReference>
<keyword evidence="10" id="KW-0413">Isomerase</keyword>
<evidence type="ECO:0000256" key="9">
    <source>
        <dbReference type="ARBA" id="ARBA00023204"/>
    </source>
</evidence>
<feature type="domain" description="UvrD-like helicase ATP-binding" evidence="15">
    <location>
        <begin position="3"/>
        <end position="453"/>
    </location>
</feature>
<feature type="binding site" evidence="14">
    <location>
        <begin position="24"/>
        <end position="31"/>
    </location>
    <ligand>
        <name>ATP</name>
        <dbReference type="ChEBI" id="CHEBI:30616"/>
    </ligand>
</feature>
<evidence type="ECO:0000256" key="10">
    <source>
        <dbReference type="ARBA" id="ARBA00023235"/>
    </source>
</evidence>
<evidence type="ECO:0000256" key="1">
    <source>
        <dbReference type="ARBA" id="ARBA00022722"/>
    </source>
</evidence>
<dbReference type="Pfam" id="PF13361">
    <property type="entry name" value="UvrD_C"/>
    <property type="match status" value="1"/>
</dbReference>
<dbReference type="InterPro" id="IPR014017">
    <property type="entry name" value="DNA_helicase_UvrD-like_C"/>
</dbReference>
<dbReference type="SUPFAM" id="SSF52540">
    <property type="entry name" value="P-loop containing nucleoside triphosphate hydrolases"/>
    <property type="match status" value="1"/>
</dbReference>
<dbReference type="PANTHER" id="PTHR11070">
    <property type="entry name" value="UVRD / RECB / PCRA DNA HELICASE FAMILY MEMBER"/>
    <property type="match status" value="1"/>
</dbReference>
<keyword evidence="5 14" id="KW-0347">Helicase</keyword>
<keyword evidence="7 14" id="KW-0067">ATP-binding</keyword>
<evidence type="ECO:0000256" key="13">
    <source>
        <dbReference type="ARBA" id="ARBA00048988"/>
    </source>
</evidence>
<keyword evidence="3" id="KW-0227">DNA damage</keyword>
<dbReference type="GO" id="GO:0043138">
    <property type="term" value="F:3'-5' DNA helicase activity"/>
    <property type="evidence" value="ECO:0007669"/>
    <property type="project" value="UniProtKB-EC"/>
</dbReference>
<dbReference type="Gene3D" id="3.90.320.10">
    <property type="match status" value="1"/>
</dbReference>
<dbReference type="Proteomes" id="UP000824200">
    <property type="component" value="Unassembled WGS sequence"/>
</dbReference>
<keyword evidence="1" id="KW-0540">Nuclease</keyword>
<evidence type="ECO:0000256" key="2">
    <source>
        <dbReference type="ARBA" id="ARBA00022741"/>
    </source>
</evidence>
<dbReference type="EMBL" id="DVHL01000016">
    <property type="protein sequence ID" value="HIR65652.1"/>
    <property type="molecule type" value="Genomic_DNA"/>
</dbReference>
<dbReference type="PROSITE" id="PS51198">
    <property type="entry name" value="UVRD_HELICASE_ATP_BIND"/>
    <property type="match status" value="1"/>
</dbReference>
<dbReference type="InterPro" id="IPR027417">
    <property type="entry name" value="P-loop_NTPase"/>
</dbReference>
<dbReference type="GO" id="GO:0005524">
    <property type="term" value="F:ATP binding"/>
    <property type="evidence" value="ECO:0007669"/>
    <property type="project" value="UniProtKB-UniRule"/>
</dbReference>
<keyword evidence="2 14" id="KW-0547">Nucleotide-binding</keyword>
<dbReference type="AlphaFoldDB" id="A0A9D1E360"/>
<dbReference type="GO" id="GO:0003677">
    <property type="term" value="F:DNA binding"/>
    <property type="evidence" value="ECO:0007669"/>
    <property type="project" value="UniProtKB-KW"/>
</dbReference>
<dbReference type="Gene3D" id="3.40.50.300">
    <property type="entry name" value="P-loop containing nucleotide triphosphate hydrolases"/>
    <property type="match status" value="4"/>
</dbReference>
<dbReference type="InterPro" id="IPR000212">
    <property type="entry name" value="DNA_helicase_UvrD/REP"/>
</dbReference>
<proteinExistence type="predicted"/>
<dbReference type="GO" id="GO:0004527">
    <property type="term" value="F:exonuclease activity"/>
    <property type="evidence" value="ECO:0007669"/>
    <property type="project" value="UniProtKB-KW"/>
</dbReference>
<evidence type="ECO:0000256" key="4">
    <source>
        <dbReference type="ARBA" id="ARBA00022801"/>
    </source>
</evidence>